<evidence type="ECO:0000313" key="2">
    <source>
        <dbReference type="Proteomes" id="UP000316921"/>
    </source>
</evidence>
<accession>A0A518BN52</accession>
<sequence>MLAGMALTLPLAGCAEGQDASDPVLETRRSLASPVGRTLPGLEDSLHTDEVELEVIHRSLAGPDQPTFFAGWRGEPWPVAVGRYEFLEGGLLLLEGGGGGDWFENTWVYFLIDLSGPAEELIAVGVHHASDSPGLTSGFKAVSGGAVTLDLRPGDDWSTVIEFRLGLLGSQYIEGPAVVSGVLTWNVGADQPPRPTEGGPPPVDGAQVWMPVALDYWRARAEDAGR</sequence>
<keyword evidence="2" id="KW-1185">Reference proteome</keyword>
<dbReference type="EMBL" id="CP036287">
    <property type="protein sequence ID" value="QDU68409.1"/>
    <property type="molecule type" value="Genomic_DNA"/>
</dbReference>
<name>A0A518BN52_9BACT</name>
<dbReference type="KEGG" id="pbap:Pla133_35060"/>
<protein>
    <submittedName>
        <fullName evidence="1">Uncharacterized protein</fullName>
    </submittedName>
</protein>
<dbReference type="Proteomes" id="UP000316921">
    <property type="component" value="Chromosome"/>
</dbReference>
<proteinExistence type="predicted"/>
<evidence type="ECO:0000313" key="1">
    <source>
        <dbReference type="EMBL" id="QDU68409.1"/>
    </source>
</evidence>
<organism evidence="1 2">
    <name type="scientific">Engelhardtia mirabilis</name>
    <dbReference type="NCBI Taxonomy" id="2528011"/>
    <lineage>
        <taxon>Bacteria</taxon>
        <taxon>Pseudomonadati</taxon>
        <taxon>Planctomycetota</taxon>
        <taxon>Planctomycetia</taxon>
        <taxon>Planctomycetia incertae sedis</taxon>
        <taxon>Engelhardtia</taxon>
    </lineage>
</organism>
<gene>
    <name evidence="1" type="ORF">Pla133_35060</name>
</gene>
<dbReference type="AlphaFoldDB" id="A0A518BN52"/>
<reference evidence="1 2" key="1">
    <citation type="submission" date="2019-02" db="EMBL/GenBank/DDBJ databases">
        <title>Deep-cultivation of Planctomycetes and their phenomic and genomic characterization uncovers novel biology.</title>
        <authorList>
            <person name="Wiegand S."/>
            <person name="Jogler M."/>
            <person name="Boedeker C."/>
            <person name="Pinto D."/>
            <person name="Vollmers J."/>
            <person name="Rivas-Marin E."/>
            <person name="Kohn T."/>
            <person name="Peeters S.H."/>
            <person name="Heuer A."/>
            <person name="Rast P."/>
            <person name="Oberbeckmann S."/>
            <person name="Bunk B."/>
            <person name="Jeske O."/>
            <person name="Meyerdierks A."/>
            <person name="Storesund J.E."/>
            <person name="Kallscheuer N."/>
            <person name="Luecker S."/>
            <person name="Lage O.M."/>
            <person name="Pohl T."/>
            <person name="Merkel B.J."/>
            <person name="Hornburger P."/>
            <person name="Mueller R.-W."/>
            <person name="Bruemmer F."/>
            <person name="Labrenz M."/>
            <person name="Spormann A.M."/>
            <person name="Op den Camp H."/>
            <person name="Overmann J."/>
            <person name="Amann R."/>
            <person name="Jetten M.S.M."/>
            <person name="Mascher T."/>
            <person name="Medema M.H."/>
            <person name="Devos D.P."/>
            <person name="Kaster A.-K."/>
            <person name="Ovreas L."/>
            <person name="Rohde M."/>
            <person name="Galperin M.Y."/>
            <person name="Jogler C."/>
        </authorList>
    </citation>
    <scope>NUCLEOTIDE SEQUENCE [LARGE SCALE GENOMIC DNA]</scope>
    <source>
        <strain evidence="1 2">Pla133</strain>
    </source>
</reference>